<accession>A0A9X3XKR6</accession>
<dbReference type="RefSeq" id="WP_008681219.1">
    <property type="nucleotide sequence ID" value="NZ_BAAACM010000017.1"/>
</dbReference>
<reference evidence="1" key="1">
    <citation type="submission" date="2022-05" db="EMBL/GenBank/DDBJ databases">
        <title>Draft genome sequence of Clostridium tertium strain CP3 isolated from Peru.</title>
        <authorList>
            <person name="Hurtado R."/>
            <person name="Lima L."/>
            <person name="Sousa T."/>
            <person name="Jaiswal A.K."/>
            <person name="Tiwari S."/>
            <person name="Maturrano L."/>
            <person name="Brenig B."/>
            <person name="Azevedo V."/>
        </authorList>
    </citation>
    <scope>NUCLEOTIDE SEQUENCE</scope>
    <source>
        <strain evidence="1">CP3</strain>
    </source>
</reference>
<protein>
    <submittedName>
        <fullName evidence="1">NYN domain-containing protein</fullName>
    </submittedName>
</protein>
<comment type="caution">
    <text evidence="1">The sequence shown here is derived from an EMBL/GenBank/DDBJ whole genome shotgun (WGS) entry which is preliminary data.</text>
</comment>
<dbReference type="EMBL" id="JAMRYU010000004">
    <property type="protein sequence ID" value="MDC4239464.1"/>
    <property type="molecule type" value="Genomic_DNA"/>
</dbReference>
<dbReference type="GeneID" id="93044448"/>
<dbReference type="PANTHER" id="PTHR34547:SF1">
    <property type="entry name" value="YACP-LIKE NYN DOMAIN PROTEIN"/>
    <property type="match status" value="1"/>
</dbReference>
<keyword evidence="2" id="KW-1185">Reference proteome</keyword>
<sequence length="170" mass="19859">MKIIFVDGYNVINSWPNLKKQKDYSFDGARQSLIDSLHNYSVYEDCKIIIVFDAHKVTRSIEKKEDINSNISIVFTKDGETADSYIEREVHNLGRRFEVYVVTSDWLEQQTIFQRGAVRISALEFYNEVIETQGRIKKKTLKNMSSSKNHLGDNIDEDIFKKLEAIRRSE</sequence>
<dbReference type="Pfam" id="PF05991">
    <property type="entry name" value="NYN_YacP"/>
    <property type="match status" value="1"/>
</dbReference>
<evidence type="ECO:0000313" key="1">
    <source>
        <dbReference type="EMBL" id="MDC4239464.1"/>
    </source>
</evidence>
<evidence type="ECO:0000313" key="2">
    <source>
        <dbReference type="Proteomes" id="UP001141183"/>
    </source>
</evidence>
<dbReference type="CDD" id="cd10912">
    <property type="entry name" value="PIN_YacP-like"/>
    <property type="match status" value="1"/>
</dbReference>
<dbReference type="PANTHER" id="PTHR34547">
    <property type="entry name" value="YACP-LIKE NYN DOMAIN PROTEIN"/>
    <property type="match status" value="1"/>
</dbReference>
<name>A0A9X3XKR6_9CLOT</name>
<dbReference type="AlphaFoldDB" id="A0A9X3XKR6"/>
<proteinExistence type="predicted"/>
<dbReference type="InterPro" id="IPR010298">
    <property type="entry name" value="YacP-like"/>
</dbReference>
<dbReference type="Proteomes" id="UP001141183">
    <property type="component" value="Unassembled WGS sequence"/>
</dbReference>
<organism evidence="1 2">
    <name type="scientific">Clostridium tertium</name>
    <dbReference type="NCBI Taxonomy" id="1559"/>
    <lineage>
        <taxon>Bacteria</taxon>
        <taxon>Bacillati</taxon>
        <taxon>Bacillota</taxon>
        <taxon>Clostridia</taxon>
        <taxon>Eubacteriales</taxon>
        <taxon>Clostridiaceae</taxon>
        <taxon>Clostridium</taxon>
    </lineage>
</organism>
<gene>
    <name evidence="1" type="ORF">NE398_04710</name>
</gene>